<dbReference type="InterPro" id="IPR038418">
    <property type="entry name" value="6-PTP_synth/QueD_sf"/>
</dbReference>
<protein>
    <submittedName>
        <fullName evidence="1">Queuosine biosynthesis QueD</fullName>
    </submittedName>
</protein>
<dbReference type="RefSeq" id="YP_010077772.1">
    <property type="nucleotide sequence ID" value="NC_054952.1"/>
</dbReference>
<dbReference type="InterPro" id="IPR007115">
    <property type="entry name" value="6-PTP_synth/QueD"/>
</dbReference>
<evidence type="ECO:0000313" key="1">
    <source>
        <dbReference type="EMBL" id="AKO61579.1"/>
    </source>
</evidence>
<reference evidence="1 2" key="1">
    <citation type="submission" date="2015-05" db="EMBL/GenBank/DDBJ databases">
        <authorList>
            <person name="Liu X."/>
            <person name="Tong Y."/>
            <person name="Huang Y."/>
            <person name="Fan H."/>
            <person name="An X."/>
            <person name="Mi Z."/>
            <person name="Zhang Z."/>
        </authorList>
    </citation>
    <scope>NUCLEOTIDE SEQUENCE [LARGE SCALE GENOMIC DNA]</scope>
</reference>
<keyword evidence="2" id="KW-1185">Reference proteome</keyword>
<name>A0A0H4ITD0_9CAUD</name>
<accession>A0A0H4ITD0</accession>
<sequence>MSYKHISTKKWGHERGLSCCFRQWRSTHSHCSLLHGYALSVEVMFGANELDERNWVVDFGGLDEFKAWLEDMFDHTTLVAKDDPQLHLYQVMKDSGLIDLRILDNVGCEATAELIFKKAVELYEDERVKVLQVIVQEHDSNGARYVRTEENAKPIWKTVRYSDLDDVEQYIGKTARICLDEGADVDVGTVVTVHGTDYSEGMWTYFHLGGKWYASELEVQA</sequence>
<dbReference type="Proteomes" id="UP000224291">
    <property type="component" value="Segment"/>
</dbReference>
<evidence type="ECO:0000313" key="2">
    <source>
        <dbReference type="Proteomes" id="UP000224291"/>
    </source>
</evidence>
<proteinExistence type="predicted"/>
<dbReference type="KEGG" id="vg:65066632"/>
<dbReference type="GeneID" id="65066632"/>
<dbReference type="Gene3D" id="3.30.479.10">
    <property type="entry name" value="6-pyruvoyl tetrahydropterin synthase/QueD"/>
    <property type="match status" value="1"/>
</dbReference>
<dbReference type="SUPFAM" id="SSF55620">
    <property type="entry name" value="Tetrahydrobiopterin biosynthesis enzymes-like"/>
    <property type="match status" value="1"/>
</dbReference>
<dbReference type="EMBL" id="KR560069">
    <property type="protein sequence ID" value="AKO61579.1"/>
    <property type="molecule type" value="Genomic_DNA"/>
</dbReference>
<dbReference type="Pfam" id="PF01242">
    <property type="entry name" value="PTPS"/>
    <property type="match status" value="1"/>
</dbReference>
<organism evidence="1 2">
    <name type="scientific">Stenotrophomonas phage IME-SM1</name>
    <dbReference type="NCBI Taxonomy" id="1654717"/>
    <lineage>
        <taxon>Viruses</taxon>
        <taxon>Duplodnaviria</taxon>
        <taxon>Heunggongvirae</taxon>
        <taxon>Uroviricota</taxon>
        <taxon>Caudoviricetes</taxon>
        <taxon>Menderavirus</taxon>
        <taxon>Menderavirus IMESM1</taxon>
    </lineage>
</organism>